<proteinExistence type="predicted"/>
<feature type="compositionally biased region" description="Polar residues" evidence="1">
    <location>
        <begin position="94"/>
        <end position="115"/>
    </location>
</feature>
<sequence>MDKIPVKGEKKWKSGGGKRKGRSRERLDETGRATLCSCSLYPQPHPYPHPHGRSHTSNSKRRASALSHSQEELLPHCQSFSGGSRPKPLPPKPDSSQAKSGSQSNLSLNAQPTDHQPQPLPSPPQQPSLSPTSLPMPIAPPPSSASVSPPPAGVGMAGQAQASASAKLQYQRLRSVPQPRRFYSPHLPLKAKSLCSRRGSAHFSSLESNRLASITTGTNMNRGSIANNTLGESDTTATRSIVRVLMRATVRCHTRVSFIHLDGSYDEESEGEAASPGTLTPELLLCSELSFVMSSSVLLPSPNHNCG</sequence>
<feature type="compositionally biased region" description="Pro residues" evidence="1">
    <location>
        <begin position="137"/>
        <end position="152"/>
    </location>
</feature>
<comment type="caution">
    <text evidence="2">The sequence shown here is derived from an EMBL/GenBank/DDBJ whole genome shotgun (WGS) entry which is preliminary data.</text>
</comment>
<feature type="compositionally biased region" description="Low complexity" evidence="1">
    <location>
        <begin position="127"/>
        <end position="136"/>
    </location>
</feature>
<feature type="region of interest" description="Disordered" evidence="1">
    <location>
        <begin position="1"/>
        <end position="160"/>
    </location>
</feature>
<organism evidence="2 3">
    <name type="scientific">Xenoophorus captivus</name>
    <dbReference type="NCBI Taxonomy" id="1517983"/>
    <lineage>
        <taxon>Eukaryota</taxon>
        <taxon>Metazoa</taxon>
        <taxon>Chordata</taxon>
        <taxon>Craniata</taxon>
        <taxon>Vertebrata</taxon>
        <taxon>Euteleostomi</taxon>
        <taxon>Actinopterygii</taxon>
        <taxon>Neopterygii</taxon>
        <taxon>Teleostei</taxon>
        <taxon>Neoteleostei</taxon>
        <taxon>Acanthomorphata</taxon>
        <taxon>Ovalentaria</taxon>
        <taxon>Atherinomorphae</taxon>
        <taxon>Cyprinodontiformes</taxon>
        <taxon>Goodeidae</taxon>
        <taxon>Xenoophorus</taxon>
    </lineage>
</organism>
<dbReference type="Proteomes" id="UP001434883">
    <property type="component" value="Unassembled WGS sequence"/>
</dbReference>
<protein>
    <submittedName>
        <fullName evidence="2">Uncharacterized protein</fullName>
    </submittedName>
</protein>
<reference evidence="2 3" key="1">
    <citation type="submission" date="2021-06" db="EMBL/GenBank/DDBJ databases">
        <authorList>
            <person name="Palmer J.M."/>
        </authorList>
    </citation>
    <scope>NUCLEOTIDE SEQUENCE [LARGE SCALE GENOMIC DNA]</scope>
    <source>
        <strain evidence="2 3">XC_2019</strain>
        <tissue evidence="2">Muscle</tissue>
    </source>
</reference>
<keyword evidence="3" id="KW-1185">Reference proteome</keyword>
<evidence type="ECO:0000313" key="2">
    <source>
        <dbReference type="EMBL" id="MEQ2191983.1"/>
    </source>
</evidence>
<evidence type="ECO:0000313" key="3">
    <source>
        <dbReference type="Proteomes" id="UP001434883"/>
    </source>
</evidence>
<gene>
    <name evidence="2" type="ORF">XENOCAPTIV_005323</name>
</gene>
<dbReference type="EMBL" id="JAHRIN010001574">
    <property type="protein sequence ID" value="MEQ2191983.1"/>
    <property type="molecule type" value="Genomic_DNA"/>
</dbReference>
<accession>A0ABV0Q912</accession>
<evidence type="ECO:0000256" key="1">
    <source>
        <dbReference type="SAM" id="MobiDB-lite"/>
    </source>
</evidence>
<feature type="compositionally biased region" description="Basic and acidic residues" evidence="1">
    <location>
        <begin position="1"/>
        <end position="12"/>
    </location>
</feature>
<feature type="compositionally biased region" description="Basic residues" evidence="1">
    <location>
        <begin position="48"/>
        <end position="63"/>
    </location>
</feature>
<name>A0ABV0Q912_9TELE</name>